<dbReference type="InterPro" id="IPR014729">
    <property type="entry name" value="Rossmann-like_a/b/a_fold"/>
</dbReference>
<evidence type="ECO:0000259" key="4">
    <source>
        <dbReference type="Pfam" id="PF01467"/>
    </source>
</evidence>
<dbReference type="GO" id="GO:0033786">
    <property type="term" value="F:heptose-1-phosphate adenylyltransferase activity"/>
    <property type="evidence" value="ECO:0007669"/>
    <property type="project" value="TreeGrafter"/>
</dbReference>
<evidence type="ECO:0000313" key="5">
    <source>
        <dbReference type="EMBL" id="KKQ10639.1"/>
    </source>
</evidence>
<proteinExistence type="predicted"/>
<keyword evidence="5" id="KW-0808">Transferase</keyword>
<keyword evidence="5" id="KW-0548">Nucleotidyltransferase</keyword>
<accession>A0A0G0HEX2</accession>
<evidence type="ECO:0000256" key="2">
    <source>
        <dbReference type="ARBA" id="ARBA00023277"/>
    </source>
</evidence>
<dbReference type="NCBIfam" id="TIGR00125">
    <property type="entry name" value="cyt_tran_rel"/>
    <property type="match status" value="1"/>
</dbReference>
<dbReference type="SUPFAM" id="SSF53613">
    <property type="entry name" value="Ribokinase-like"/>
    <property type="match status" value="1"/>
</dbReference>
<dbReference type="InterPro" id="IPR004821">
    <property type="entry name" value="Cyt_trans-like"/>
</dbReference>
<protein>
    <submittedName>
        <fullName evidence="5">D-glycero-D-manno-heptose-1-phosphate adenylyltransferase</fullName>
    </submittedName>
</protein>
<evidence type="ECO:0000259" key="3">
    <source>
        <dbReference type="Pfam" id="PF00294"/>
    </source>
</evidence>
<dbReference type="GO" id="GO:0005829">
    <property type="term" value="C:cytosol"/>
    <property type="evidence" value="ECO:0007669"/>
    <property type="project" value="TreeGrafter"/>
</dbReference>
<gene>
    <name evidence="5" type="ORF">US19_C0002G0058</name>
</gene>
<keyword evidence="2" id="KW-0119">Carbohydrate metabolism</keyword>
<dbReference type="Gene3D" id="3.40.50.620">
    <property type="entry name" value="HUPs"/>
    <property type="match status" value="1"/>
</dbReference>
<keyword evidence="1" id="KW-0511">Multifunctional enzyme</keyword>
<dbReference type="EMBL" id="LBSA01000002">
    <property type="protein sequence ID" value="KKQ10639.1"/>
    <property type="molecule type" value="Genomic_DNA"/>
</dbReference>
<evidence type="ECO:0000256" key="1">
    <source>
        <dbReference type="ARBA" id="ARBA00023268"/>
    </source>
</evidence>
<dbReference type="Gene3D" id="3.40.1190.20">
    <property type="match status" value="1"/>
</dbReference>
<feature type="domain" description="Carbohydrate kinase PfkB" evidence="3">
    <location>
        <begin position="237"/>
        <end position="503"/>
    </location>
</feature>
<comment type="caution">
    <text evidence="5">The sequence shown here is derived from an EMBL/GenBank/DDBJ whole genome shotgun (WGS) entry which is preliminary data.</text>
</comment>
<feature type="domain" description="Cytidyltransferase-like" evidence="4">
    <location>
        <begin position="44"/>
        <end position="132"/>
    </location>
</feature>
<organism evidence="5 6">
    <name type="scientific">Candidatus Daviesbacteria bacterium GW2011_GWB1_36_5</name>
    <dbReference type="NCBI Taxonomy" id="1618426"/>
    <lineage>
        <taxon>Bacteria</taxon>
        <taxon>Candidatus Daviesiibacteriota</taxon>
    </lineage>
</organism>
<evidence type="ECO:0000313" key="6">
    <source>
        <dbReference type="Proteomes" id="UP000034492"/>
    </source>
</evidence>
<dbReference type="SUPFAM" id="SSF52374">
    <property type="entry name" value="Nucleotidylyl transferase"/>
    <property type="match status" value="1"/>
</dbReference>
<name>A0A0G0HEX2_9BACT</name>
<reference evidence="5 6" key="1">
    <citation type="journal article" date="2015" name="Nature">
        <title>rRNA introns, odd ribosomes, and small enigmatic genomes across a large radiation of phyla.</title>
        <authorList>
            <person name="Brown C.T."/>
            <person name="Hug L.A."/>
            <person name="Thomas B.C."/>
            <person name="Sharon I."/>
            <person name="Castelle C.J."/>
            <person name="Singh A."/>
            <person name="Wilkins M.J."/>
            <person name="Williams K.H."/>
            <person name="Banfield J.F."/>
        </authorList>
    </citation>
    <scope>NUCLEOTIDE SEQUENCE [LARGE SCALE GENOMIC DNA]</scope>
</reference>
<dbReference type="InterPro" id="IPR011611">
    <property type="entry name" value="PfkB_dom"/>
</dbReference>
<sequence length="522" mass="57660">MTKTARVIKEANTLQQQFAKKIKSVDEILSLIDPFPRKKKIIMCHGTFDVVHPGHVRQLIYAKSKGDILIVSLTSDKYVNKGPLRPYVPQELRALNLAAFEIVDHVIIDQNPTPIENILILKPDFFVKGFEYSLSGVHPKTKEEIEALSSYGGQIVYSPGDIVYSSTQLLSIHKPKLSLDQLYVLMEAEGVTFEILRETINRFKKLSIHVVGDVIVDKYSKCTLLGPAQKSAAFSVRHDGADLYVGGAGIVAKHLKSLGANVTLTTVVGEDELADFVINDLTTAGIHVNALKDSSRPTTLKERFITDGGRLLLQVDKIDNHPVPEKILGDIRYLVRQTPTQAVVCSDFRHGIFNSETIPLISQAIPMGALKIADSQVSNRWGNILDFQWFDLITPNEREARFALGDQDTTIRPLAQMLYNKAMCRYLILKLGENGVMTYRSPGMETREYFYIDSFVTDLVDAIGAGDALLAAAASALIATKDIVQASILGNLCASIQCAKLGNSPISAKELSEKTFELENQT</sequence>
<dbReference type="PANTHER" id="PTHR46969">
    <property type="entry name" value="BIFUNCTIONAL PROTEIN HLDE"/>
    <property type="match status" value="1"/>
</dbReference>
<dbReference type="AlphaFoldDB" id="A0A0G0HEX2"/>
<dbReference type="PANTHER" id="PTHR46969:SF1">
    <property type="entry name" value="BIFUNCTIONAL PROTEIN HLDE"/>
    <property type="match status" value="1"/>
</dbReference>
<dbReference type="Pfam" id="PF00294">
    <property type="entry name" value="PfkB"/>
    <property type="match status" value="1"/>
</dbReference>
<dbReference type="InterPro" id="IPR029056">
    <property type="entry name" value="Ribokinase-like"/>
</dbReference>
<dbReference type="Pfam" id="PF01467">
    <property type="entry name" value="CTP_transf_like"/>
    <property type="match status" value="1"/>
</dbReference>
<dbReference type="GO" id="GO:0033785">
    <property type="term" value="F:heptose 7-phosphate kinase activity"/>
    <property type="evidence" value="ECO:0007669"/>
    <property type="project" value="TreeGrafter"/>
</dbReference>
<dbReference type="Proteomes" id="UP000034492">
    <property type="component" value="Unassembled WGS sequence"/>
</dbReference>